<evidence type="ECO:0000313" key="11">
    <source>
        <dbReference type="EMBL" id="AKA71702.1"/>
    </source>
</evidence>
<comment type="subcellular location">
    <subcellularLocation>
        <location evidence="9">Cell membrane</location>
        <topology evidence="9">Multi-pass membrane protein</topology>
    </subcellularLocation>
    <subcellularLocation>
        <location evidence="1">Membrane</location>
        <topology evidence="1">Multi-pass membrane protein</topology>
    </subcellularLocation>
</comment>
<dbReference type="EMBL" id="CP009933">
    <property type="protein sequence ID" value="AKA71702.1"/>
    <property type="molecule type" value="Genomic_DNA"/>
</dbReference>
<organism evidence="11 12">
    <name type="scientific">Clostridium scatologenes</name>
    <dbReference type="NCBI Taxonomy" id="1548"/>
    <lineage>
        <taxon>Bacteria</taxon>
        <taxon>Bacillati</taxon>
        <taxon>Bacillota</taxon>
        <taxon>Clostridia</taxon>
        <taxon>Eubacteriales</taxon>
        <taxon>Clostridiaceae</taxon>
        <taxon>Clostridium</taxon>
    </lineage>
</organism>
<evidence type="ECO:0000256" key="9">
    <source>
        <dbReference type="RuleBase" id="RU362002"/>
    </source>
</evidence>
<dbReference type="InterPro" id="IPR001905">
    <property type="entry name" value="Ammonium_transpt"/>
</dbReference>
<dbReference type="AlphaFoldDB" id="A0A0E3K3K2"/>
<feature type="transmembrane region" description="Helical" evidence="9">
    <location>
        <begin position="353"/>
        <end position="374"/>
    </location>
</feature>
<feature type="transmembrane region" description="Helical" evidence="9">
    <location>
        <begin position="97"/>
        <end position="121"/>
    </location>
</feature>
<feature type="transmembrane region" description="Helical" evidence="9">
    <location>
        <begin position="315"/>
        <end position="333"/>
    </location>
</feature>
<dbReference type="SUPFAM" id="SSF111352">
    <property type="entry name" value="Ammonium transporter"/>
    <property type="match status" value="1"/>
</dbReference>
<reference evidence="11 12" key="1">
    <citation type="journal article" date="2015" name="J. Biotechnol.">
        <title>Complete genome sequence of a malodorant-producing acetogen, Clostridium scatologenes ATCC 25775(T).</title>
        <authorList>
            <person name="Zhu Z."/>
            <person name="Guo T."/>
            <person name="Zheng H."/>
            <person name="Song T."/>
            <person name="Ouyang P."/>
            <person name="Xie J."/>
        </authorList>
    </citation>
    <scope>NUCLEOTIDE SEQUENCE [LARGE SCALE GENOMIC DNA]</scope>
    <source>
        <strain evidence="11 12">ATCC 25775</strain>
    </source>
</reference>
<evidence type="ECO:0000256" key="7">
    <source>
        <dbReference type="ARBA" id="ARBA00023177"/>
    </source>
</evidence>
<feature type="transmembrane region" description="Helical" evidence="9">
    <location>
        <begin position="287"/>
        <end position="303"/>
    </location>
</feature>
<dbReference type="KEGG" id="csq:CSCA_4577"/>
<feature type="transmembrane region" description="Helical" evidence="9">
    <location>
        <begin position="223"/>
        <end position="249"/>
    </location>
</feature>
<dbReference type="NCBIfam" id="TIGR00836">
    <property type="entry name" value="amt"/>
    <property type="match status" value="1"/>
</dbReference>
<dbReference type="PROSITE" id="PS01219">
    <property type="entry name" value="AMMONIUM_TRANSP"/>
    <property type="match status" value="1"/>
</dbReference>
<dbReference type="Gene3D" id="1.10.3430.10">
    <property type="entry name" value="Ammonium transporter AmtB like domains"/>
    <property type="match status" value="1"/>
</dbReference>
<evidence type="ECO:0000256" key="4">
    <source>
        <dbReference type="ARBA" id="ARBA00022692"/>
    </source>
</evidence>
<dbReference type="GO" id="GO:0005886">
    <property type="term" value="C:plasma membrane"/>
    <property type="evidence" value="ECO:0007669"/>
    <property type="project" value="UniProtKB-SubCell"/>
</dbReference>
<evidence type="ECO:0000313" key="12">
    <source>
        <dbReference type="Proteomes" id="UP000033115"/>
    </source>
</evidence>
<evidence type="ECO:0000256" key="2">
    <source>
        <dbReference type="ARBA" id="ARBA00005887"/>
    </source>
</evidence>
<evidence type="ECO:0000259" key="10">
    <source>
        <dbReference type="Pfam" id="PF00909"/>
    </source>
</evidence>
<comment type="similarity">
    <text evidence="2 9">Belongs to the ammonia transporter channel (TC 1.A.11.2) family.</text>
</comment>
<feature type="transmembrane region" description="Helical" evidence="9">
    <location>
        <begin position="133"/>
        <end position="151"/>
    </location>
</feature>
<protein>
    <recommendedName>
        <fullName evidence="8 9">Ammonium transporter</fullName>
    </recommendedName>
</protein>
<sequence length="409" mass="43454">MTNINAGDTALVLISAALVCLMTPGLAFFYGGLVRKKNVLTIMMQNFISMGIVTFIWVFGGFSLAFSGDIGGIIGNFKYFVLNGVGMTPNPSYGPTIPFLAFFVYQEMFAVITPALITGAFADRVNFKSYLKILALWSLFVYVPVTHWIWGGGFLAKLGVIDFAGGIVVHVTAGVAALVSVIYVGKRKILSEESTAPHNIAYVALGTGLLWFGWFGFNGGSALAANGVAAIAFANTDIAGSVAMIMWLLISWAHEKKPSMIGALTGAVAGLATVTPCAGYIEPWSAVIVGLLSAIVCYAAVQLREKFDLDDALDVWGVHGVGGILGSILVGVFASKSVNGINGLIYGNAHQFYVQLIGVGIVASYTCVITFIIFKIVDLVDPVRVNEKIEIEGLDKGILGEVAYDFDLK</sequence>
<keyword evidence="12" id="KW-1185">Reference proteome</keyword>
<dbReference type="InterPro" id="IPR029020">
    <property type="entry name" value="Ammonium/urea_transptr"/>
</dbReference>
<evidence type="ECO:0000256" key="8">
    <source>
        <dbReference type="ARBA" id="ARBA00050025"/>
    </source>
</evidence>
<accession>A0A0E3K3K2</accession>
<dbReference type="Proteomes" id="UP000033115">
    <property type="component" value="Chromosome"/>
</dbReference>
<name>A0A0E3K3K2_CLOSL</name>
<gene>
    <name evidence="11" type="ORF">CSCA_4577</name>
</gene>
<keyword evidence="7 9" id="KW-0924">Ammonia transport</keyword>
<evidence type="ECO:0000256" key="3">
    <source>
        <dbReference type="ARBA" id="ARBA00022448"/>
    </source>
</evidence>
<feature type="transmembrane region" description="Helical" evidence="9">
    <location>
        <begin position="163"/>
        <end position="184"/>
    </location>
</feature>
<dbReference type="STRING" id="1548.CSCA_4577"/>
<feature type="transmembrane region" description="Helical" evidence="9">
    <location>
        <begin position="12"/>
        <end position="34"/>
    </location>
</feature>
<feature type="transmembrane region" description="Helical" evidence="9">
    <location>
        <begin position="261"/>
        <end position="281"/>
    </location>
</feature>
<dbReference type="InterPro" id="IPR024041">
    <property type="entry name" value="NH4_transpt_AmtB-like_dom"/>
</dbReference>
<evidence type="ECO:0000256" key="1">
    <source>
        <dbReference type="ARBA" id="ARBA00004141"/>
    </source>
</evidence>
<dbReference type="InterPro" id="IPR018047">
    <property type="entry name" value="Ammonium_transpt_CS"/>
</dbReference>
<evidence type="ECO:0000256" key="6">
    <source>
        <dbReference type="ARBA" id="ARBA00023136"/>
    </source>
</evidence>
<feature type="transmembrane region" description="Helical" evidence="9">
    <location>
        <begin position="196"/>
        <end position="217"/>
    </location>
</feature>
<dbReference type="PANTHER" id="PTHR43029">
    <property type="entry name" value="AMMONIUM TRANSPORTER MEP2"/>
    <property type="match status" value="1"/>
</dbReference>
<dbReference type="Pfam" id="PF00909">
    <property type="entry name" value="Ammonium_transp"/>
    <property type="match status" value="1"/>
</dbReference>
<keyword evidence="4 9" id="KW-0812">Transmembrane</keyword>
<dbReference type="RefSeq" id="WP_029162928.1">
    <property type="nucleotide sequence ID" value="NZ_CP009933.1"/>
</dbReference>
<dbReference type="PANTHER" id="PTHR43029:SF10">
    <property type="entry name" value="AMMONIUM TRANSPORTER MEP2"/>
    <property type="match status" value="1"/>
</dbReference>
<dbReference type="GO" id="GO:0008519">
    <property type="term" value="F:ammonium channel activity"/>
    <property type="evidence" value="ECO:0007669"/>
    <property type="project" value="InterPro"/>
</dbReference>
<feature type="transmembrane region" description="Helical" evidence="9">
    <location>
        <begin position="55"/>
        <end position="77"/>
    </location>
</feature>
<keyword evidence="5 9" id="KW-1133">Transmembrane helix</keyword>
<dbReference type="HOGENOM" id="CLU_000445_33_0_9"/>
<keyword evidence="3 9" id="KW-0813">Transport</keyword>
<proteinExistence type="inferred from homology"/>
<keyword evidence="6 9" id="KW-0472">Membrane</keyword>
<feature type="domain" description="Ammonium transporter AmtB-like" evidence="10">
    <location>
        <begin position="11"/>
        <end position="404"/>
    </location>
</feature>
<evidence type="ECO:0000256" key="5">
    <source>
        <dbReference type="ARBA" id="ARBA00022989"/>
    </source>
</evidence>